<dbReference type="InterPro" id="IPR029063">
    <property type="entry name" value="SAM-dependent_MTases_sf"/>
</dbReference>
<evidence type="ECO:0000259" key="1">
    <source>
        <dbReference type="Pfam" id="PF13649"/>
    </source>
</evidence>
<sequence>MGPAAKLKPMTDGSAQPEWIEANRAMWDERVPLHAESELYDQNGFRAGRDEIRSFEAAEVGDVTGKRLVHLQCHMGQDTLSWARRGAAKVVGLDFSKPAIDVARGLAADIGLADRAEFVVSDVYDAAAALPDADYDIVYTGIGALYWLPDIRRWAETAASLVAPGGFLYLAEFHPFLNVFKWEAPTEAREDYFRPDPLVTDEPGSYVDLQAETIDNLSFARLHTLGDIVSAICAAGLRLEFLHEHEVTVFQQFPDLVRGEDGYFRYPAGRPRLPLMYSLKASRPA</sequence>
<dbReference type="PANTHER" id="PTHR43464">
    <property type="entry name" value="METHYLTRANSFERASE"/>
    <property type="match status" value="1"/>
</dbReference>
<evidence type="ECO:0000313" key="2">
    <source>
        <dbReference type="EMBL" id="GAA2325030.1"/>
    </source>
</evidence>
<keyword evidence="2" id="KW-0808">Transferase</keyword>
<evidence type="ECO:0000313" key="3">
    <source>
        <dbReference type="Proteomes" id="UP001501584"/>
    </source>
</evidence>
<feature type="domain" description="Methyltransferase" evidence="1">
    <location>
        <begin position="72"/>
        <end position="166"/>
    </location>
</feature>
<keyword evidence="3" id="KW-1185">Reference proteome</keyword>
<dbReference type="Pfam" id="PF13649">
    <property type="entry name" value="Methyltransf_25"/>
    <property type="match status" value="1"/>
</dbReference>
<accession>A0ABP5S6G5</accession>
<protein>
    <submittedName>
        <fullName evidence="2">Class I SAM-dependent methyltransferase</fullName>
    </submittedName>
</protein>
<reference evidence="3" key="1">
    <citation type="journal article" date="2019" name="Int. J. Syst. Evol. Microbiol.">
        <title>The Global Catalogue of Microorganisms (GCM) 10K type strain sequencing project: providing services to taxonomists for standard genome sequencing and annotation.</title>
        <authorList>
            <consortium name="The Broad Institute Genomics Platform"/>
            <consortium name="The Broad Institute Genome Sequencing Center for Infectious Disease"/>
            <person name="Wu L."/>
            <person name="Ma J."/>
        </authorList>
    </citation>
    <scope>NUCLEOTIDE SEQUENCE [LARGE SCALE GENOMIC DNA]</scope>
    <source>
        <strain evidence="3">JCM 6238</strain>
    </source>
</reference>
<proteinExistence type="predicted"/>
<keyword evidence="2" id="KW-0489">Methyltransferase</keyword>
<dbReference type="EMBL" id="BAAASX010000002">
    <property type="protein sequence ID" value="GAA2325030.1"/>
    <property type="molecule type" value="Genomic_DNA"/>
</dbReference>
<name>A0ABP5S6G5_9ACTN</name>
<organism evidence="2 3">
    <name type="scientific">Glycomyces rutgersensis</name>
    <dbReference type="NCBI Taxonomy" id="58115"/>
    <lineage>
        <taxon>Bacteria</taxon>
        <taxon>Bacillati</taxon>
        <taxon>Actinomycetota</taxon>
        <taxon>Actinomycetes</taxon>
        <taxon>Glycomycetales</taxon>
        <taxon>Glycomycetaceae</taxon>
        <taxon>Glycomyces</taxon>
    </lineage>
</organism>
<dbReference type="CDD" id="cd02440">
    <property type="entry name" value="AdoMet_MTases"/>
    <property type="match status" value="1"/>
</dbReference>
<dbReference type="PANTHER" id="PTHR43464:SF82">
    <property type="entry name" value="METHYLTRANSFERASE DOMAIN-CONTAINING PROTEIN"/>
    <property type="match status" value="1"/>
</dbReference>
<dbReference type="GO" id="GO:0008168">
    <property type="term" value="F:methyltransferase activity"/>
    <property type="evidence" value="ECO:0007669"/>
    <property type="project" value="UniProtKB-KW"/>
</dbReference>
<dbReference type="GO" id="GO:0032259">
    <property type="term" value="P:methylation"/>
    <property type="evidence" value="ECO:0007669"/>
    <property type="project" value="UniProtKB-KW"/>
</dbReference>
<dbReference type="Proteomes" id="UP001501584">
    <property type="component" value="Unassembled WGS sequence"/>
</dbReference>
<dbReference type="InterPro" id="IPR041698">
    <property type="entry name" value="Methyltransf_25"/>
</dbReference>
<dbReference type="Gene3D" id="3.40.50.150">
    <property type="entry name" value="Vaccinia Virus protein VP39"/>
    <property type="match status" value="1"/>
</dbReference>
<gene>
    <name evidence="2" type="ORF">GCM10010403_14170</name>
</gene>
<dbReference type="SUPFAM" id="SSF53335">
    <property type="entry name" value="S-adenosyl-L-methionine-dependent methyltransferases"/>
    <property type="match status" value="1"/>
</dbReference>
<comment type="caution">
    <text evidence="2">The sequence shown here is derived from an EMBL/GenBank/DDBJ whole genome shotgun (WGS) entry which is preliminary data.</text>
</comment>